<name>A0A1D3MH35_BACMY</name>
<comment type="caution">
    <text evidence="1">The sequence shown here is derived from an EMBL/GenBank/DDBJ whole genome shotgun (WGS) entry which is preliminary data.</text>
</comment>
<dbReference type="Proteomes" id="UP000175835">
    <property type="component" value="Unassembled WGS sequence"/>
</dbReference>
<protein>
    <submittedName>
        <fullName evidence="1">Uncharacterized protein</fullName>
    </submittedName>
</protein>
<dbReference type="EMBL" id="LXLX01000014">
    <property type="protein sequence ID" value="OFE00278.1"/>
    <property type="molecule type" value="Genomic_DNA"/>
</dbReference>
<dbReference type="PATRIC" id="fig|86662.28.peg.927"/>
<reference evidence="1 2" key="1">
    <citation type="submission" date="2016-05" db="EMBL/GenBank/DDBJ databases">
        <title>Bacillus thuringiensis and Bacillus weihenstephanensis as novel biocontrol agents of wilt causing Verticillium species.</title>
        <authorList>
            <person name="Hollensteiner J."/>
            <person name="Wemheuer F."/>
            <person name="Harting R."/>
            <person name="Kolarzyk A."/>
            <person name="Diaz-Valerio S."/>
            <person name="Poehlein A."/>
            <person name="Brzuszkiewicz E."/>
            <person name="Nesemann K."/>
            <person name="Braus-Stromeyer S."/>
            <person name="Braus G."/>
            <person name="Daniel R."/>
            <person name="Liesegang H."/>
        </authorList>
    </citation>
    <scope>NUCLEOTIDE SEQUENCE [LARGE SCALE GENOMIC DNA]</scope>
    <source>
        <strain evidence="1 2">GOE11</strain>
    </source>
</reference>
<gene>
    <name evidence="1" type="ORF">BWGOE11_09720</name>
</gene>
<accession>A0A1D3MH35</accession>
<evidence type="ECO:0000313" key="2">
    <source>
        <dbReference type="Proteomes" id="UP000175835"/>
    </source>
</evidence>
<evidence type="ECO:0000313" key="1">
    <source>
        <dbReference type="EMBL" id="OFE00278.1"/>
    </source>
</evidence>
<proteinExistence type="predicted"/>
<dbReference type="AlphaFoldDB" id="A0A1D3MH35"/>
<sequence>MNDFWHGDAESRAKWGTSIFMEVGIGWIGDKGIGRVGKITTLGEGANLAKFSEGISSVSNQIPLKDQFAFAGGTTLKSNITGNTFTQAKDTFLFNGTTCFFVIQKPLHVSRGF</sequence>
<organism evidence="1 2">
    <name type="scientific">Bacillus mycoides</name>
    <dbReference type="NCBI Taxonomy" id="1405"/>
    <lineage>
        <taxon>Bacteria</taxon>
        <taxon>Bacillati</taxon>
        <taxon>Bacillota</taxon>
        <taxon>Bacilli</taxon>
        <taxon>Bacillales</taxon>
        <taxon>Bacillaceae</taxon>
        <taxon>Bacillus</taxon>
        <taxon>Bacillus cereus group</taxon>
    </lineage>
</organism>